<name>A0A016TK37_9BILA</name>
<evidence type="ECO:0000313" key="2">
    <source>
        <dbReference type="EMBL" id="EYC03040.1"/>
    </source>
</evidence>
<evidence type="ECO:0000256" key="1">
    <source>
        <dbReference type="SAM" id="MobiDB-lite"/>
    </source>
</evidence>
<proteinExistence type="predicted"/>
<gene>
    <name evidence="2" type="primary">Acey_s0096.g2914</name>
    <name evidence="2" type="ORF">Y032_0096g2914</name>
</gene>
<dbReference type="AlphaFoldDB" id="A0A016TK37"/>
<sequence>MRIDCGRPPRRPAHNRCASASQPPATVMQRATVLEDYSDSVTFPASHPSVRTDMLSNVHDDITTSDRTTVAIRYSTWHSISSPKASRFTGRAGML</sequence>
<protein>
    <submittedName>
        <fullName evidence="2">Uncharacterized protein</fullName>
    </submittedName>
</protein>
<dbReference type="Proteomes" id="UP000024635">
    <property type="component" value="Unassembled WGS sequence"/>
</dbReference>
<reference evidence="3" key="1">
    <citation type="journal article" date="2015" name="Nat. Genet.">
        <title>The genome and transcriptome of the zoonotic hookworm Ancylostoma ceylanicum identify infection-specific gene families.</title>
        <authorList>
            <person name="Schwarz E.M."/>
            <person name="Hu Y."/>
            <person name="Antoshechkin I."/>
            <person name="Miller M.M."/>
            <person name="Sternberg P.W."/>
            <person name="Aroian R.V."/>
        </authorList>
    </citation>
    <scope>NUCLEOTIDE SEQUENCE</scope>
    <source>
        <strain evidence="3">HY135</strain>
    </source>
</reference>
<keyword evidence="3" id="KW-1185">Reference proteome</keyword>
<dbReference type="OrthoDB" id="273452at2759"/>
<organism evidence="2 3">
    <name type="scientific">Ancylostoma ceylanicum</name>
    <dbReference type="NCBI Taxonomy" id="53326"/>
    <lineage>
        <taxon>Eukaryota</taxon>
        <taxon>Metazoa</taxon>
        <taxon>Ecdysozoa</taxon>
        <taxon>Nematoda</taxon>
        <taxon>Chromadorea</taxon>
        <taxon>Rhabditida</taxon>
        <taxon>Rhabditina</taxon>
        <taxon>Rhabditomorpha</taxon>
        <taxon>Strongyloidea</taxon>
        <taxon>Ancylostomatidae</taxon>
        <taxon>Ancylostomatinae</taxon>
        <taxon>Ancylostoma</taxon>
    </lineage>
</organism>
<evidence type="ECO:0000313" key="3">
    <source>
        <dbReference type="Proteomes" id="UP000024635"/>
    </source>
</evidence>
<feature type="region of interest" description="Disordered" evidence="1">
    <location>
        <begin position="1"/>
        <end position="25"/>
    </location>
</feature>
<dbReference type="EMBL" id="JARK01001432">
    <property type="protein sequence ID" value="EYC03040.1"/>
    <property type="molecule type" value="Genomic_DNA"/>
</dbReference>
<accession>A0A016TK37</accession>
<comment type="caution">
    <text evidence="2">The sequence shown here is derived from an EMBL/GenBank/DDBJ whole genome shotgun (WGS) entry which is preliminary data.</text>
</comment>